<evidence type="ECO:0000313" key="1">
    <source>
        <dbReference type="EMBL" id="KIJ33022.1"/>
    </source>
</evidence>
<dbReference type="PANTHER" id="PTHR46018">
    <property type="entry name" value="ZINC PHOSPHODIESTERASE ELAC PROTEIN 1"/>
    <property type="match status" value="1"/>
</dbReference>
<dbReference type="AlphaFoldDB" id="A0A0C9UUT4"/>
<dbReference type="EMBL" id="KN837218">
    <property type="protein sequence ID" value="KIJ33022.1"/>
    <property type="molecule type" value="Genomic_DNA"/>
</dbReference>
<dbReference type="PANTHER" id="PTHR46018:SF2">
    <property type="entry name" value="ZINC PHOSPHODIESTERASE ELAC PROTEIN 1"/>
    <property type="match status" value="1"/>
</dbReference>
<keyword evidence="2" id="KW-1185">Reference proteome</keyword>
<protein>
    <recommendedName>
        <fullName evidence="3">Metallo-beta-lactamase domain-containing protein</fullName>
    </recommendedName>
</protein>
<reference evidence="1 2" key="1">
    <citation type="submission" date="2014-06" db="EMBL/GenBank/DDBJ databases">
        <title>Evolutionary Origins and Diversification of the Mycorrhizal Mutualists.</title>
        <authorList>
            <consortium name="DOE Joint Genome Institute"/>
            <consortium name="Mycorrhizal Genomics Consortium"/>
            <person name="Kohler A."/>
            <person name="Kuo A."/>
            <person name="Nagy L.G."/>
            <person name="Floudas D."/>
            <person name="Copeland A."/>
            <person name="Barry K.W."/>
            <person name="Cichocki N."/>
            <person name="Veneault-Fourrey C."/>
            <person name="LaButti K."/>
            <person name="Lindquist E.A."/>
            <person name="Lipzen A."/>
            <person name="Lundell T."/>
            <person name="Morin E."/>
            <person name="Murat C."/>
            <person name="Riley R."/>
            <person name="Ohm R."/>
            <person name="Sun H."/>
            <person name="Tunlid A."/>
            <person name="Henrissat B."/>
            <person name="Grigoriev I.V."/>
            <person name="Hibbett D.S."/>
            <person name="Martin F."/>
        </authorList>
    </citation>
    <scope>NUCLEOTIDE SEQUENCE [LARGE SCALE GENOMIC DNA]</scope>
    <source>
        <strain evidence="1 2">SS14</strain>
    </source>
</reference>
<dbReference type="InterPro" id="IPR036866">
    <property type="entry name" value="RibonucZ/Hydroxyglut_hydro"/>
</dbReference>
<dbReference type="HOGENOM" id="CLU_031317_2_2_1"/>
<dbReference type="GO" id="GO:0042781">
    <property type="term" value="F:3'-tRNA processing endoribonuclease activity"/>
    <property type="evidence" value="ECO:0007669"/>
    <property type="project" value="TreeGrafter"/>
</dbReference>
<sequence length="331" mass="36050">SAGSGPTLGRNCSSLSLNLHSTSWLVDCAEGTQIQLQRASNVTPGRISKVFITHLHVDHCFGILPFMNTAMSSASNPGKPSRLDNVVRLEFYGPSGLRQMIRTNLKLTQMSLLGKYAAHELLFDNEPTFTNEETELHSNEVPGQDIRIGPDGLWHNIEDSEGFTIDAGPIVHRVTSLGYVFNEKPTFHIGLAYLRMLDDLNPLILPRGVSRARALLSTLADNENPQPVTLQDGSIIYPPPRELAGRKLVILGDTSDPSAMIPISQDADVLVHESTNAWIPASLSKNQSTLMTPEEVQAKAISRGHATPGMAGQFAATIRAKALYLNHFGVK</sequence>
<accession>A0A0C9UUT4</accession>
<organism evidence="1 2">
    <name type="scientific">Sphaerobolus stellatus (strain SS14)</name>
    <dbReference type="NCBI Taxonomy" id="990650"/>
    <lineage>
        <taxon>Eukaryota</taxon>
        <taxon>Fungi</taxon>
        <taxon>Dikarya</taxon>
        <taxon>Basidiomycota</taxon>
        <taxon>Agaricomycotina</taxon>
        <taxon>Agaricomycetes</taxon>
        <taxon>Phallomycetidae</taxon>
        <taxon>Geastrales</taxon>
        <taxon>Sphaerobolaceae</taxon>
        <taxon>Sphaerobolus</taxon>
    </lineage>
</organism>
<dbReference type="Proteomes" id="UP000054279">
    <property type="component" value="Unassembled WGS sequence"/>
</dbReference>
<evidence type="ECO:0000313" key="2">
    <source>
        <dbReference type="Proteomes" id="UP000054279"/>
    </source>
</evidence>
<dbReference type="OrthoDB" id="527344at2759"/>
<dbReference type="SUPFAM" id="SSF56281">
    <property type="entry name" value="Metallo-hydrolase/oxidoreductase"/>
    <property type="match status" value="1"/>
</dbReference>
<feature type="non-terminal residue" evidence="1">
    <location>
        <position position="331"/>
    </location>
</feature>
<dbReference type="Pfam" id="PF23023">
    <property type="entry name" value="Anti-Pycsar_Apyc1"/>
    <property type="match status" value="1"/>
</dbReference>
<name>A0A0C9UUT4_SPHS4</name>
<gene>
    <name evidence="1" type="ORF">M422DRAFT_183727</name>
</gene>
<proteinExistence type="predicted"/>
<dbReference type="Gene3D" id="3.60.15.10">
    <property type="entry name" value="Ribonuclease Z/Hydroxyacylglutathione hydrolase-like"/>
    <property type="match status" value="1"/>
</dbReference>
<evidence type="ECO:0008006" key="3">
    <source>
        <dbReference type="Google" id="ProtNLM"/>
    </source>
</evidence>
<dbReference type="GO" id="GO:0005634">
    <property type="term" value="C:nucleus"/>
    <property type="evidence" value="ECO:0007669"/>
    <property type="project" value="TreeGrafter"/>
</dbReference>
<feature type="non-terminal residue" evidence="1">
    <location>
        <position position="1"/>
    </location>
</feature>